<protein>
    <submittedName>
        <fullName evidence="2">Helix-turn-helix transcriptional regulator</fullName>
    </submittedName>
</protein>
<evidence type="ECO:0000313" key="2">
    <source>
        <dbReference type="EMBL" id="MDN5069418.1"/>
    </source>
</evidence>
<dbReference type="PROSITE" id="PS50943">
    <property type="entry name" value="HTH_CROC1"/>
    <property type="match status" value="1"/>
</dbReference>
<dbReference type="Pfam" id="PF12844">
    <property type="entry name" value="HTH_19"/>
    <property type="match status" value="1"/>
</dbReference>
<dbReference type="InterPro" id="IPR001387">
    <property type="entry name" value="Cro/C1-type_HTH"/>
</dbReference>
<proteinExistence type="predicted"/>
<dbReference type="AlphaFoldDB" id="A0AAW7PUW1"/>
<sequence>MNINSNFLSIRKCLGLTQDKFAEKLETSQNQISKYEKGQVDLPLSIIYNLNKVFKVNINWLVSNKGNMFIEDDISENYVVSQNGNGNLALNGKQIHININKDDVEILEYFKKLAPKKQEYYSHLIKADVLKEEIKKDNETEYR</sequence>
<evidence type="ECO:0000313" key="3">
    <source>
        <dbReference type="Proteomes" id="UP001170288"/>
    </source>
</evidence>
<reference evidence="2" key="2">
    <citation type="journal article" date="2023" name="Microorganisms">
        <title>Genomic Characterization of Arcobacter butzleri Strains Isolated from Various Sources in Lithuania.</title>
        <authorList>
            <person name="Uljanovas D."/>
            <person name="Golz G."/>
            <person name="Fleischmann S."/>
            <person name="Kudirkiene E."/>
            <person name="Kasetiene N."/>
            <person name="Grineviciene A."/>
            <person name="Tamuleviciene E."/>
            <person name="Aksomaitiene J."/>
            <person name="Alter T."/>
            <person name="Malakauskas M."/>
        </authorList>
    </citation>
    <scope>NUCLEOTIDE SEQUENCE</scope>
    <source>
        <strain evidence="2">RCM69</strain>
    </source>
</reference>
<dbReference type="InterPro" id="IPR010982">
    <property type="entry name" value="Lambda_DNA-bd_dom_sf"/>
</dbReference>
<reference evidence="2" key="1">
    <citation type="submission" date="2022-12" db="EMBL/GenBank/DDBJ databases">
        <authorList>
            <person name="Uljanovas D."/>
        </authorList>
    </citation>
    <scope>NUCLEOTIDE SEQUENCE</scope>
    <source>
        <strain evidence="2">RCM69</strain>
    </source>
</reference>
<dbReference type="Gene3D" id="1.10.260.40">
    <property type="entry name" value="lambda repressor-like DNA-binding domains"/>
    <property type="match status" value="1"/>
</dbReference>
<comment type="caution">
    <text evidence="2">The sequence shown here is derived from an EMBL/GenBank/DDBJ whole genome shotgun (WGS) entry which is preliminary data.</text>
</comment>
<dbReference type="Proteomes" id="UP001170288">
    <property type="component" value="Unassembled WGS sequence"/>
</dbReference>
<dbReference type="SMART" id="SM00530">
    <property type="entry name" value="HTH_XRE"/>
    <property type="match status" value="1"/>
</dbReference>
<feature type="domain" description="HTH cro/C1-type" evidence="1">
    <location>
        <begin position="10"/>
        <end position="61"/>
    </location>
</feature>
<organism evidence="2 3">
    <name type="scientific">Aliarcobacter butzleri</name>
    <dbReference type="NCBI Taxonomy" id="28197"/>
    <lineage>
        <taxon>Bacteria</taxon>
        <taxon>Pseudomonadati</taxon>
        <taxon>Campylobacterota</taxon>
        <taxon>Epsilonproteobacteria</taxon>
        <taxon>Campylobacterales</taxon>
        <taxon>Arcobacteraceae</taxon>
        <taxon>Aliarcobacter</taxon>
    </lineage>
</organism>
<dbReference type="GO" id="GO:0003677">
    <property type="term" value="F:DNA binding"/>
    <property type="evidence" value="ECO:0007669"/>
    <property type="project" value="InterPro"/>
</dbReference>
<name>A0AAW7PUW1_9BACT</name>
<dbReference type="RefSeq" id="WP_301371802.1">
    <property type="nucleotide sequence ID" value="NZ_JAPZCX010000001.1"/>
</dbReference>
<evidence type="ECO:0000259" key="1">
    <source>
        <dbReference type="PROSITE" id="PS50943"/>
    </source>
</evidence>
<dbReference type="EMBL" id="JAPZCX010000001">
    <property type="protein sequence ID" value="MDN5069418.1"/>
    <property type="molecule type" value="Genomic_DNA"/>
</dbReference>
<dbReference type="CDD" id="cd00093">
    <property type="entry name" value="HTH_XRE"/>
    <property type="match status" value="1"/>
</dbReference>
<accession>A0AAW7PUW1</accession>
<gene>
    <name evidence="2" type="ORF">O8C76_00055</name>
</gene>
<dbReference type="SUPFAM" id="SSF47413">
    <property type="entry name" value="lambda repressor-like DNA-binding domains"/>
    <property type="match status" value="1"/>
</dbReference>